<dbReference type="Gene3D" id="3.40.390.10">
    <property type="entry name" value="Collagenase (Catalytic Domain)"/>
    <property type="match status" value="1"/>
</dbReference>
<dbReference type="GO" id="GO:0008270">
    <property type="term" value="F:zinc ion binding"/>
    <property type="evidence" value="ECO:0007669"/>
    <property type="project" value="InterPro"/>
</dbReference>
<evidence type="ECO:0000313" key="6">
    <source>
        <dbReference type="EMBL" id="RKH07466.1"/>
    </source>
</evidence>
<accession>A0A3A8KIT1</accession>
<evidence type="ECO:0000256" key="3">
    <source>
        <dbReference type="ARBA" id="ARBA00022801"/>
    </source>
</evidence>
<dbReference type="SUPFAM" id="SSF55486">
    <property type="entry name" value="Metalloproteases ('zincins'), catalytic domain"/>
    <property type="match status" value="1"/>
</dbReference>
<dbReference type="GO" id="GO:0004222">
    <property type="term" value="F:metalloendopeptidase activity"/>
    <property type="evidence" value="ECO:0007669"/>
    <property type="project" value="InterPro"/>
</dbReference>
<keyword evidence="4" id="KW-0862">Zinc</keyword>
<dbReference type="AlphaFoldDB" id="A0A3A8KIT1"/>
<organism evidence="6 7">
    <name type="scientific">Corallococcus carmarthensis</name>
    <dbReference type="NCBI Taxonomy" id="2316728"/>
    <lineage>
        <taxon>Bacteria</taxon>
        <taxon>Pseudomonadati</taxon>
        <taxon>Myxococcota</taxon>
        <taxon>Myxococcia</taxon>
        <taxon>Myxococcales</taxon>
        <taxon>Cystobacterineae</taxon>
        <taxon>Myxococcaceae</taxon>
        <taxon>Corallococcus</taxon>
    </lineage>
</organism>
<dbReference type="EMBL" id="RAWE01000003">
    <property type="protein sequence ID" value="RKH07466.1"/>
    <property type="molecule type" value="Genomic_DNA"/>
</dbReference>
<dbReference type="InterPro" id="IPR006026">
    <property type="entry name" value="Peptidase_Metallo"/>
</dbReference>
<dbReference type="GO" id="GO:0006508">
    <property type="term" value="P:proteolysis"/>
    <property type="evidence" value="ECO:0007669"/>
    <property type="project" value="UniProtKB-KW"/>
</dbReference>
<evidence type="ECO:0000256" key="4">
    <source>
        <dbReference type="ARBA" id="ARBA00022833"/>
    </source>
</evidence>
<keyword evidence="2" id="KW-0479">Metal-binding</keyword>
<name>A0A3A8KIT1_9BACT</name>
<comment type="caution">
    <text evidence="6">The sequence shown here is derived from an EMBL/GenBank/DDBJ whole genome shotgun (WGS) entry which is preliminary data.</text>
</comment>
<protein>
    <recommendedName>
        <fullName evidence="5">Peptidase metallopeptidase domain-containing protein</fullName>
    </recommendedName>
</protein>
<evidence type="ECO:0000256" key="2">
    <source>
        <dbReference type="ARBA" id="ARBA00022723"/>
    </source>
</evidence>
<dbReference type="InterPro" id="IPR024079">
    <property type="entry name" value="MetalloPept_cat_dom_sf"/>
</dbReference>
<dbReference type="SMART" id="SM00235">
    <property type="entry name" value="ZnMc"/>
    <property type="match status" value="1"/>
</dbReference>
<evidence type="ECO:0000313" key="7">
    <source>
        <dbReference type="Proteomes" id="UP000268313"/>
    </source>
</evidence>
<proteinExistence type="predicted"/>
<evidence type="ECO:0000259" key="5">
    <source>
        <dbReference type="SMART" id="SM00235"/>
    </source>
</evidence>
<dbReference type="GO" id="GO:0031012">
    <property type="term" value="C:extracellular matrix"/>
    <property type="evidence" value="ECO:0007669"/>
    <property type="project" value="InterPro"/>
</dbReference>
<sequence>MMKRPGLIAVFLMGFLPAATVSAYVLNSGNRWSDNPYVIDVITGPFQSHFGLDATRTMHMARSGLQAWLNVGVGFSTNLAFYNTTSSASDIEIEAKTCCDGDCTSGCLGRATNVPFSDNCALDIYKNTNSPQSYSDDRTGTWDIQSILSHEFGHCLGLGHPSNPEEAIMKQGQYAFAAYPKRFPRVDDKTGGQHAQFIADYPIRVRERTGGAWTQVAKTSGSVGVATRADGWSLVAYETDPTRDTTSNVAHLAISATGGVSPECINWDEWTYDGVAVSEDTSGGFAKAFLAANDGGQILVYRNIYPALLGCITGTRTLTTMSSRRRPSLAYDAGTARLVMAFIDRDRGLLRLSTSDSSGAWTTPTQLNTEWTDAPVGIDCGYWAPAGANRCFMAFPSADGTHLLRIAEGYINASGNYVHVGTSVAGGWTLNVAPDLQIINGNRLEIIHGSTDNTRNAYMYVRDCSSGCTDSTYPLDQRTYVGGGISSTKLVTAAP</sequence>
<keyword evidence="3" id="KW-0378">Hydrolase</keyword>
<gene>
    <name evidence="6" type="ORF">D7X32_01500</name>
</gene>
<keyword evidence="7" id="KW-1185">Reference proteome</keyword>
<dbReference type="Pfam" id="PF00413">
    <property type="entry name" value="Peptidase_M10"/>
    <property type="match status" value="1"/>
</dbReference>
<dbReference type="Proteomes" id="UP000268313">
    <property type="component" value="Unassembled WGS sequence"/>
</dbReference>
<dbReference type="InterPro" id="IPR001818">
    <property type="entry name" value="Pept_M10_metallopeptidase"/>
</dbReference>
<keyword evidence="1" id="KW-0645">Protease</keyword>
<reference evidence="7" key="1">
    <citation type="submission" date="2018-09" db="EMBL/GenBank/DDBJ databases">
        <authorList>
            <person name="Livingstone P.G."/>
            <person name="Whitworth D.E."/>
        </authorList>
    </citation>
    <scope>NUCLEOTIDE SEQUENCE [LARGE SCALE GENOMIC DNA]</scope>
    <source>
        <strain evidence="7">CA043D</strain>
    </source>
</reference>
<evidence type="ECO:0000256" key="1">
    <source>
        <dbReference type="ARBA" id="ARBA00022670"/>
    </source>
</evidence>
<feature type="domain" description="Peptidase metallopeptidase" evidence="5">
    <location>
        <begin position="28"/>
        <end position="203"/>
    </location>
</feature>